<dbReference type="PANTHER" id="PTHR13604:SF0">
    <property type="entry name" value="ABASIC SITE PROCESSING PROTEIN HMCES"/>
    <property type="match status" value="1"/>
</dbReference>
<evidence type="ECO:0000256" key="3">
    <source>
        <dbReference type="ARBA" id="ARBA00022763"/>
    </source>
</evidence>
<dbReference type="Pfam" id="PF02586">
    <property type="entry name" value="SRAP"/>
    <property type="match status" value="1"/>
</dbReference>
<keyword evidence="5" id="KW-0190">Covalent protein-DNA linkage</keyword>
<sequence length="193" mass="22149">MCGRYFIDSGMYRELGEWLHLKAVVQRNGDIHPSEQAPVIIGGPKMPELAGMTWGLPRYSGKGLVINARAETVWEKTAFKKGIQDGRCVIPASRFYEWDRAKNKAVFKSRTRSVLYMAGFHQMTELGERFVIITTRANDSVKTVHHRMPLLLSREEVGDWIYDSRYAGQALDKVPEMLDKEMTYEQLSLFDTL</sequence>
<dbReference type="InterPro" id="IPR003738">
    <property type="entry name" value="SRAP"/>
</dbReference>
<reference evidence="9" key="2">
    <citation type="journal article" date="2021" name="PeerJ">
        <title>Extensive microbial diversity within the chicken gut microbiome revealed by metagenomics and culture.</title>
        <authorList>
            <person name="Gilroy R."/>
            <person name="Ravi A."/>
            <person name="Getino M."/>
            <person name="Pursley I."/>
            <person name="Horton D.L."/>
            <person name="Alikhan N.F."/>
            <person name="Baker D."/>
            <person name="Gharbi K."/>
            <person name="Hall N."/>
            <person name="Watson M."/>
            <person name="Adriaenssens E.M."/>
            <person name="Foster-Nyarko E."/>
            <person name="Jarju S."/>
            <person name="Secka A."/>
            <person name="Antonio M."/>
            <person name="Oren A."/>
            <person name="Chaudhuri R.R."/>
            <person name="La Ragione R."/>
            <person name="Hildebrand F."/>
            <person name="Pallen M.J."/>
        </authorList>
    </citation>
    <scope>NUCLEOTIDE SEQUENCE</scope>
    <source>
        <strain evidence="9">CHK187-14744</strain>
    </source>
</reference>
<dbReference type="Proteomes" id="UP000824164">
    <property type="component" value="Unassembled WGS sequence"/>
</dbReference>
<dbReference type="GO" id="GO:0016829">
    <property type="term" value="F:lyase activity"/>
    <property type="evidence" value="ECO:0007669"/>
    <property type="project" value="UniProtKB-KW"/>
</dbReference>
<accession>A0A9D1HGI7</accession>
<keyword evidence="6" id="KW-0238">DNA-binding</keyword>
<keyword evidence="4 8" id="KW-0378">Hydrolase</keyword>
<gene>
    <name evidence="9" type="ORF">IAB63_02845</name>
</gene>
<reference evidence="9" key="1">
    <citation type="submission" date="2020-10" db="EMBL/GenBank/DDBJ databases">
        <authorList>
            <person name="Gilroy R."/>
        </authorList>
    </citation>
    <scope>NUCLEOTIDE SEQUENCE</scope>
    <source>
        <strain evidence="9">CHK187-14744</strain>
    </source>
</reference>
<evidence type="ECO:0000256" key="8">
    <source>
        <dbReference type="RuleBase" id="RU364100"/>
    </source>
</evidence>
<dbReference type="Gene3D" id="3.90.1680.10">
    <property type="entry name" value="SOS response associated peptidase-like"/>
    <property type="match status" value="1"/>
</dbReference>
<evidence type="ECO:0000313" key="9">
    <source>
        <dbReference type="EMBL" id="HIU02175.1"/>
    </source>
</evidence>
<name>A0A9D1HGI7_9FIRM</name>
<dbReference type="GO" id="GO:0006508">
    <property type="term" value="P:proteolysis"/>
    <property type="evidence" value="ECO:0007669"/>
    <property type="project" value="UniProtKB-KW"/>
</dbReference>
<dbReference type="EC" id="3.4.-.-" evidence="8"/>
<dbReference type="GO" id="GO:0003697">
    <property type="term" value="F:single-stranded DNA binding"/>
    <property type="evidence" value="ECO:0007669"/>
    <property type="project" value="InterPro"/>
</dbReference>
<organism evidence="9 10">
    <name type="scientific">Candidatus Onthocola gallistercoris</name>
    <dbReference type="NCBI Taxonomy" id="2840876"/>
    <lineage>
        <taxon>Bacteria</taxon>
        <taxon>Bacillati</taxon>
        <taxon>Bacillota</taxon>
        <taxon>Bacilli</taxon>
        <taxon>Candidatus Onthocola</taxon>
    </lineage>
</organism>
<dbReference type="AlphaFoldDB" id="A0A9D1HGI7"/>
<comment type="caution">
    <text evidence="9">The sequence shown here is derived from an EMBL/GenBank/DDBJ whole genome shotgun (WGS) entry which is preliminary data.</text>
</comment>
<dbReference type="EMBL" id="DVLT01000019">
    <property type="protein sequence ID" value="HIU02175.1"/>
    <property type="molecule type" value="Genomic_DNA"/>
</dbReference>
<evidence type="ECO:0000256" key="7">
    <source>
        <dbReference type="ARBA" id="ARBA00023239"/>
    </source>
</evidence>
<dbReference type="SUPFAM" id="SSF143081">
    <property type="entry name" value="BB1717-like"/>
    <property type="match status" value="1"/>
</dbReference>
<keyword evidence="3" id="KW-0227">DNA damage</keyword>
<evidence type="ECO:0000313" key="10">
    <source>
        <dbReference type="Proteomes" id="UP000824164"/>
    </source>
</evidence>
<dbReference type="GO" id="GO:0008233">
    <property type="term" value="F:peptidase activity"/>
    <property type="evidence" value="ECO:0007669"/>
    <property type="project" value="UniProtKB-KW"/>
</dbReference>
<protein>
    <recommendedName>
        <fullName evidence="8">Abasic site processing protein</fullName>
        <ecNumber evidence="8">3.4.-.-</ecNumber>
    </recommendedName>
</protein>
<dbReference type="GO" id="GO:0106300">
    <property type="term" value="P:protein-DNA covalent cross-linking repair"/>
    <property type="evidence" value="ECO:0007669"/>
    <property type="project" value="InterPro"/>
</dbReference>
<evidence type="ECO:0000256" key="4">
    <source>
        <dbReference type="ARBA" id="ARBA00022801"/>
    </source>
</evidence>
<keyword evidence="2 8" id="KW-0645">Protease</keyword>
<evidence type="ECO:0000256" key="5">
    <source>
        <dbReference type="ARBA" id="ARBA00023124"/>
    </source>
</evidence>
<proteinExistence type="inferred from homology"/>
<comment type="similarity">
    <text evidence="1 8">Belongs to the SOS response-associated peptidase family.</text>
</comment>
<evidence type="ECO:0000256" key="2">
    <source>
        <dbReference type="ARBA" id="ARBA00022670"/>
    </source>
</evidence>
<evidence type="ECO:0000256" key="6">
    <source>
        <dbReference type="ARBA" id="ARBA00023125"/>
    </source>
</evidence>
<evidence type="ECO:0000256" key="1">
    <source>
        <dbReference type="ARBA" id="ARBA00008136"/>
    </source>
</evidence>
<dbReference type="InterPro" id="IPR036590">
    <property type="entry name" value="SRAP-like"/>
</dbReference>
<dbReference type="PANTHER" id="PTHR13604">
    <property type="entry name" value="DC12-RELATED"/>
    <property type="match status" value="1"/>
</dbReference>
<keyword evidence="7" id="KW-0456">Lyase</keyword>